<keyword evidence="4" id="KW-1185">Reference proteome</keyword>
<gene>
    <name evidence="3" type="ordered locus">UCYN_07480</name>
</gene>
<evidence type="ECO:0000256" key="1">
    <source>
        <dbReference type="SAM" id="Coils"/>
    </source>
</evidence>
<dbReference type="EMBL" id="CP001842">
    <property type="protein sequence ID" value="ADB95442.1"/>
    <property type="molecule type" value="Genomic_DNA"/>
</dbReference>
<dbReference type="RefSeq" id="WP_012954129.1">
    <property type="nucleotide sequence ID" value="NC_013771.1"/>
</dbReference>
<dbReference type="Proteomes" id="UP000001405">
    <property type="component" value="Chromosome"/>
</dbReference>
<dbReference type="HOGENOM" id="CLU_135021_1_0_3"/>
<evidence type="ECO:0000256" key="2">
    <source>
        <dbReference type="SAM" id="Phobius"/>
    </source>
</evidence>
<name>D3EPP2_ATETH</name>
<organism evidence="4">
    <name type="scientific">Atelocyanobacterium thalassa (isolate ALOHA)</name>
    <dbReference type="NCBI Taxonomy" id="1453429"/>
    <lineage>
        <taxon>Bacteria</taxon>
        <taxon>Bacillati</taxon>
        <taxon>Cyanobacteriota</taxon>
        <taxon>Cyanophyceae</taxon>
        <taxon>Oscillatoriophycideae</taxon>
        <taxon>Chroococcales</taxon>
        <taxon>Aphanothecaceae</taxon>
        <taxon>Candidatus Atelocyanobacterium</taxon>
        <taxon>Candidatus Atelocyanobacterium thalassae</taxon>
    </lineage>
</organism>
<keyword evidence="2" id="KW-1133">Transmembrane helix</keyword>
<evidence type="ECO:0000313" key="4">
    <source>
        <dbReference type="Proteomes" id="UP000001405"/>
    </source>
</evidence>
<keyword evidence="2" id="KW-0472">Membrane</keyword>
<feature type="transmembrane region" description="Helical" evidence="2">
    <location>
        <begin position="26"/>
        <end position="45"/>
    </location>
</feature>
<dbReference type="KEGG" id="cyu:UCYN_07480"/>
<reference evidence="3 4" key="1">
    <citation type="journal article" date="2010" name="Nature">
        <title>Metabolic streamlining in an open-ocean nitrogen-fixing cyanobacterium.</title>
        <authorList>
            <person name="Tripp H.J."/>
            <person name="Bench S.R."/>
            <person name="Turk K.A."/>
            <person name="Foster R.A."/>
            <person name="Desany B.A."/>
            <person name="Niazi F."/>
            <person name="Affourtit J.P."/>
            <person name="Zehr J.P."/>
        </authorList>
    </citation>
    <scope>NUCLEOTIDE SEQUENCE [LARGE SCALE GENOMIC DNA]</scope>
    <source>
        <strain evidence="4">ALOHA</strain>
    </source>
</reference>
<keyword evidence="1" id="KW-0175">Coiled coil</keyword>
<proteinExistence type="predicted"/>
<dbReference type="STRING" id="1453429.UCYN_07480"/>
<sequence length="115" mass="13896">MSKKHIHQEQDTNNYHLEYRWMTIEVITKLMMNGLLSTIAILSIVRSFNYLRVQQTNLRELQAELQETRQRVSKLAKEFGDSFAPNMTYRVMYKQSHFTEPKRRKIIYLQDKKNN</sequence>
<keyword evidence="2" id="KW-0812">Transmembrane</keyword>
<dbReference type="AlphaFoldDB" id="D3EPP2"/>
<accession>D3EPP2</accession>
<protein>
    <submittedName>
        <fullName evidence="3">Uncharacterized protein</fullName>
    </submittedName>
</protein>
<feature type="coiled-coil region" evidence="1">
    <location>
        <begin position="51"/>
        <end position="78"/>
    </location>
</feature>
<evidence type="ECO:0000313" key="3">
    <source>
        <dbReference type="EMBL" id="ADB95442.1"/>
    </source>
</evidence>